<proteinExistence type="predicted"/>
<gene>
    <name evidence="1" type="ORF">HJB63_01335</name>
</gene>
<evidence type="ECO:0000313" key="2">
    <source>
        <dbReference type="Proteomes" id="UP000749740"/>
    </source>
</evidence>
<dbReference type="InterPro" id="IPR012334">
    <property type="entry name" value="Pectin_lyas_fold"/>
</dbReference>
<comment type="caution">
    <text evidence="1">The sequence shown here is derived from an EMBL/GenBank/DDBJ whole genome shotgun (WGS) entry which is preliminary data.</text>
</comment>
<dbReference type="EMBL" id="JABDYC010000001">
    <property type="protein sequence ID" value="MBX5021235.1"/>
    <property type="molecule type" value="Genomic_DNA"/>
</dbReference>
<protein>
    <submittedName>
        <fullName evidence="1">Uncharacterized protein</fullName>
    </submittedName>
</protein>
<organism evidence="1 2">
    <name type="scientific">Rhizobium lentis</name>
    <dbReference type="NCBI Taxonomy" id="1138194"/>
    <lineage>
        <taxon>Bacteria</taxon>
        <taxon>Pseudomonadati</taxon>
        <taxon>Pseudomonadota</taxon>
        <taxon>Alphaproteobacteria</taxon>
        <taxon>Hyphomicrobiales</taxon>
        <taxon>Rhizobiaceae</taxon>
        <taxon>Rhizobium/Agrobacterium group</taxon>
        <taxon>Rhizobium</taxon>
    </lineage>
</organism>
<sequence length="823" mass="85010">MPESAVVIWADGPASSPYEPDKAQIRIWGSWVEDSINALSSGAILSYTTLAALNADLNHPAFSLAWVNGDPVAANNGIYRKLGASGTGSWVRFADLPYSFIAATATGDGTPNAIEAVSGIPVSSSAMIVLDLIDTNTASPVTVAFNGGAALTIKSNSGNDIATGGLIAGMRVLGTIIGSTFRLITDQVSSAIVAEAEAAMTSALASRDGAKEWANNNFGVPVSVAGGGDGSTTFSAKHWAEVALEGGTILRGYLYGGEISNNTSDLTNDLDIAAGVAATDDSTPILMVWSAVTRQLDVAFGSGNGGRFDSATADGTWHIFACTNGSATVIGMSQSLNPTSAPNYPAGYTKYRRLGSRVRMSGVLRRVVQRGDRHILYDPVIQNGGSAIASTTTAATLALSGIPTGIEVDVKLLASFTSATVSSGALITSPYANDPTPGASLSGINVGHIQVASQYAADEVRVRTNTSAQIRHRAVASGSLYLALHEWTDDRGANIFKGGPSLGSGGSSGNEIHSSSYATLQDAITAAAGKRLVIEAGSYTTTGLTGVSNIEITTNGPVTISTTSNAPILDMTNCVNWSIKGHLRLVGNATTYTGYPGSLTDSGQKGIKLSNCNRYLIDGLIEFANINGSGLYVESSAGSWQHDGIIKGIRATSCYHGIRYTNVAEYDHVSDFSISNCAFAVMVESGNVMFSDGKMNFNSVCVSIQAGSNNAHGEFINCQMNHSNYAVDVNGVTFGEVFTGCIALGDQAGSGHGTIRVTNSVGIVWNGGQIGADISLDATSKMALLNAYIRTGLTSAPAVTSGGVFTAKNNIADTTGALWAYNN</sequence>
<accession>A0A9Q3M6R0</accession>
<dbReference type="Gene3D" id="2.160.20.10">
    <property type="entry name" value="Single-stranded right-handed beta-helix, Pectin lyase-like"/>
    <property type="match status" value="1"/>
</dbReference>
<evidence type="ECO:0000313" key="1">
    <source>
        <dbReference type="EMBL" id="MBX5021235.1"/>
    </source>
</evidence>
<reference evidence="1" key="1">
    <citation type="submission" date="2020-04" db="EMBL/GenBank/DDBJ databases">
        <title>Global-level population genomics: horizontal gene transfer, symbiosis and evolution in Rhizobia.</title>
        <authorList>
            <person name="Gai Y."/>
        </authorList>
    </citation>
    <scope>NUCLEOTIDE SEQUENCE</scope>
    <source>
        <strain evidence="1">BLR57</strain>
    </source>
</reference>
<dbReference type="AlphaFoldDB" id="A0A9Q3M6R0"/>
<dbReference type="RefSeq" id="WP_221133377.1">
    <property type="nucleotide sequence ID" value="NZ_JABDYC010000001.1"/>
</dbReference>
<dbReference type="SUPFAM" id="SSF51126">
    <property type="entry name" value="Pectin lyase-like"/>
    <property type="match status" value="1"/>
</dbReference>
<dbReference type="InterPro" id="IPR011050">
    <property type="entry name" value="Pectin_lyase_fold/virulence"/>
</dbReference>
<dbReference type="Proteomes" id="UP000749740">
    <property type="component" value="Unassembled WGS sequence"/>
</dbReference>
<name>A0A9Q3M6R0_9HYPH</name>